<feature type="transmembrane region" description="Helical" evidence="1">
    <location>
        <begin position="58"/>
        <end position="83"/>
    </location>
</feature>
<dbReference type="EMBL" id="KN716339">
    <property type="protein sequence ID" value="KJH46703.1"/>
    <property type="molecule type" value="Genomic_DNA"/>
</dbReference>
<reference evidence="3" key="2">
    <citation type="journal article" date="2016" name="Sci. Rep.">
        <title>Dictyocaulus viviparus genome, variome and transcriptome elucidate lungworm biology and support future intervention.</title>
        <authorList>
            <person name="McNulty S.N."/>
            <person name="Strube C."/>
            <person name="Rosa B.A."/>
            <person name="Martin J.C."/>
            <person name="Tyagi R."/>
            <person name="Choi Y.J."/>
            <person name="Wang Q."/>
            <person name="Hallsworth Pepin K."/>
            <person name="Zhang X."/>
            <person name="Ozersky P."/>
            <person name="Wilson R.K."/>
            <person name="Sternberg P.W."/>
            <person name="Gasser R.B."/>
            <person name="Mitreva M."/>
        </authorList>
    </citation>
    <scope>NUCLEOTIDE SEQUENCE [LARGE SCALE GENOMIC DNA]</scope>
    <source>
        <strain evidence="3">HannoverDv2000</strain>
    </source>
</reference>
<dbReference type="Proteomes" id="UP000053766">
    <property type="component" value="Unassembled WGS sequence"/>
</dbReference>
<accession>A0A0D8XQ06</accession>
<proteinExistence type="predicted"/>
<keyword evidence="1" id="KW-0472">Membrane</keyword>
<gene>
    <name evidence="2" type="ORF">DICVIV_07227</name>
</gene>
<evidence type="ECO:0000313" key="3">
    <source>
        <dbReference type="Proteomes" id="UP000053766"/>
    </source>
</evidence>
<organism evidence="2 3">
    <name type="scientific">Dictyocaulus viviparus</name>
    <name type="common">Bovine lungworm</name>
    <dbReference type="NCBI Taxonomy" id="29172"/>
    <lineage>
        <taxon>Eukaryota</taxon>
        <taxon>Metazoa</taxon>
        <taxon>Ecdysozoa</taxon>
        <taxon>Nematoda</taxon>
        <taxon>Chromadorea</taxon>
        <taxon>Rhabditida</taxon>
        <taxon>Rhabditina</taxon>
        <taxon>Rhabditomorpha</taxon>
        <taxon>Strongyloidea</taxon>
        <taxon>Metastrongylidae</taxon>
        <taxon>Dictyocaulus</taxon>
    </lineage>
</organism>
<evidence type="ECO:0000256" key="1">
    <source>
        <dbReference type="SAM" id="Phobius"/>
    </source>
</evidence>
<reference evidence="2 3" key="1">
    <citation type="submission" date="2013-11" db="EMBL/GenBank/DDBJ databases">
        <title>Draft genome of the bovine lungworm Dictyocaulus viviparus.</title>
        <authorList>
            <person name="Mitreva M."/>
        </authorList>
    </citation>
    <scope>NUCLEOTIDE SEQUENCE [LARGE SCALE GENOMIC DNA]</scope>
    <source>
        <strain evidence="2 3">HannoverDv2000</strain>
    </source>
</reference>
<keyword evidence="1" id="KW-0812">Transmembrane</keyword>
<keyword evidence="1" id="KW-1133">Transmembrane helix</keyword>
<dbReference type="AlphaFoldDB" id="A0A0D8XQ06"/>
<sequence length="101" mass="11383">MATNASIENTTVLNSVTLQQTTANPLMIHQSITHGTNQFLSKSGAINNNTIIEAEYNWLLFFVLVGLAIFLVFFVIPVLIILLQNRSNKIRRMGKTYSYVH</sequence>
<evidence type="ECO:0000313" key="2">
    <source>
        <dbReference type="EMBL" id="KJH46703.1"/>
    </source>
</evidence>
<name>A0A0D8XQ06_DICVI</name>
<keyword evidence="3" id="KW-1185">Reference proteome</keyword>
<protein>
    <submittedName>
        <fullName evidence="2">Uncharacterized protein</fullName>
    </submittedName>
</protein>